<dbReference type="CDD" id="cd01949">
    <property type="entry name" value="GGDEF"/>
    <property type="match status" value="1"/>
</dbReference>
<feature type="transmembrane region" description="Helical" evidence="2">
    <location>
        <begin position="179"/>
        <end position="203"/>
    </location>
</feature>
<evidence type="ECO:0000313" key="5">
    <source>
        <dbReference type="Proteomes" id="UP000001036"/>
    </source>
</evidence>
<feature type="domain" description="GGDEF" evidence="3">
    <location>
        <begin position="248"/>
        <end position="381"/>
    </location>
</feature>
<keyword evidence="2" id="KW-0472">Membrane</keyword>
<feature type="transmembrane region" description="Helical" evidence="2">
    <location>
        <begin position="117"/>
        <end position="140"/>
    </location>
</feature>
<dbReference type="InterPro" id="IPR052163">
    <property type="entry name" value="DGC-Regulatory_Protein"/>
</dbReference>
<organism evidence="4 5">
    <name type="scientific">Cellvibrio japonicus (strain Ueda107)</name>
    <name type="common">Pseudomonas fluorescens subsp. cellulosa</name>
    <dbReference type="NCBI Taxonomy" id="498211"/>
    <lineage>
        <taxon>Bacteria</taxon>
        <taxon>Pseudomonadati</taxon>
        <taxon>Pseudomonadota</taxon>
        <taxon>Gammaproteobacteria</taxon>
        <taxon>Cellvibrionales</taxon>
        <taxon>Cellvibrionaceae</taxon>
        <taxon>Cellvibrio</taxon>
    </lineage>
</organism>
<dbReference type="SUPFAM" id="SSF55073">
    <property type="entry name" value="Nucleotide cyclase"/>
    <property type="match status" value="1"/>
</dbReference>
<gene>
    <name evidence="4" type="ordered locus">CJA_1203</name>
</gene>
<sequence length="387" mass="43728">MLFQTIHTSGTTIYFVFFILFYWISHIPRTNPGAGWWACAILSAAIARLLLLILSNNGDIQLTIFSYSTFLILEKIFLVIGISRFLKVNLWNHWVFYLAGICSCWMLLAWYTAMPLWIYSIGLAVFNVVVLGFVTVVCFIKRNEVSQRLMLVVSVVCGLLVLHWATFPSIFFFPTWKVIGFGVGTLLVLVQYLGLLASVLLQFQKRLLDAEEKALELAYRDPLTGLNNKHYLSNLFEQALLLATRPHQLLAVIYIDLDNFKPINDSAGHKTGDEVLKEVAKRLKEYTRSTDISARIGGDEFIVIATQLDHIDQINTIANKLLQQLTREIQVDDNTYVLGASIGISFYPAHGDNLASLIEAADEAMYHVKRSGKNGYVVYGENMSLKE</sequence>
<comment type="cofactor">
    <cofactor evidence="1">
        <name>Mg(2+)</name>
        <dbReference type="ChEBI" id="CHEBI:18420"/>
    </cofactor>
</comment>
<feature type="transmembrane region" description="Helical" evidence="2">
    <location>
        <begin position="6"/>
        <end position="24"/>
    </location>
</feature>
<dbReference type="PROSITE" id="PS50887">
    <property type="entry name" value="GGDEF"/>
    <property type="match status" value="1"/>
</dbReference>
<feature type="transmembrane region" description="Helical" evidence="2">
    <location>
        <begin position="94"/>
        <end position="111"/>
    </location>
</feature>
<feature type="transmembrane region" description="Helical" evidence="2">
    <location>
        <begin position="149"/>
        <end position="173"/>
    </location>
</feature>
<dbReference type="FunFam" id="3.30.70.270:FF:000001">
    <property type="entry name" value="Diguanylate cyclase domain protein"/>
    <property type="match status" value="1"/>
</dbReference>
<evidence type="ECO:0000259" key="3">
    <source>
        <dbReference type="PROSITE" id="PS50887"/>
    </source>
</evidence>
<protein>
    <submittedName>
        <fullName evidence="4">GGDEF domain protein</fullName>
    </submittedName>
</protein>
<keyword evidence="2" id="KW-1133">Transmembrane helix</keyword>
<dbReference type="PANTHER" id="PTHR46663:SF2">
    <property type="entry name" value="GGDEF DOMAIN-CONTAINING PROTEIN"/>
    <property type="match status" value="1"/>
</dbReference>
<evidence type="ECO:0000256" key="2">
    <source>
        <dbReference type="SAM" id="Phobius"/>
    </source>
</evidence>
<dbReference type="GO" id="GO:0003824">
    <property type="term" value="F:catalytic activity"/>
    <property type="evidence" value="ECO:0007669"/>
    <property type="project" value="UniProtKB-ARBA"/>
</dbReference>
<dbReference type="Proteomes" id="UP000001036">
    <property type="component" value="Chromosome"/>
</dbReference>
<dbReference type="HOGENOM" id="CLU_000445_11_1_6"/>
<feature type="transmembrane region" description="Helical" evidence="2">
    <location>
        <begin position="60"/>
        <end position="82"/>
    </location>
</feature>
<feature type="transmembrane region" description="Helical" evidence="2">
    <location>
        <begin position="36"/>
        <end position="54"/>
    </location>
</feature>
<dbReference type="Pfam" id="PF00990">
    <property type="entry name" value="GGDEF"/>
    <property type="match status" value="1"/>
</dbReference>
<accession>B3PC90</accession>
<dbReference type="InterPro" id="IPR029787">
    <property type="entry name" value="Nucleotide_cyclase"/>
</dbReference>
<dbReference type="NCBIfam" id="TIGR00254">
    <property type="entry name" value="GGDEF"/>
    <property type="match status" value="1"/>
</dbReference>
<dbReference type="KEGG" id="cja:CJA_1203"/>
<name>B3PC90_CELJU</name>
<dbReference type="eggNOG" id="COG2199">
    <property type="taxonomic scope" value="Bacteria"/>
</dbReference>
<proteinExistence type="predicted"/>
<dbReference type="Gene3D" id="3.30.70.270">
    <property type="match status" value="1"/>
</dbReference>
<dbReference type="RefSeq" id="WP_012486850.1">
    <property type="nucleotide sequence ID" value="NC_010995.1"/>
</dbReference>
<dbReference type="EMBL" id="CP000934">
    <property type="protein sequence ID" value="ACE86025.1"/>
    <property type="molecule type" value="Genomic_DNA"/>
</dbReference>
<keyword evidence="2" id="KW-0812">Transmembrane</keyword>
<dbReference type="InterPro" id="IPR000160">
    <property type="entry name" value="GGDEF_dom"/>
</dbReference>
<evidence type="ECO:0000313" key="4">
    <source>
        <dbReference type="EMBL" id="ACE86025.1"/>
    </source>
</evidence>
<dbReference type="InterPro" id="IPR043128">
    <property type="entry name" value="Rev_trsase/Diguanyl_cyclase"/>
</dbReference>
<keyword evidence="5" id="KW-1185">Reference proteome</keyword>
<evidence type="ECO:0000256" key="1">
    <source>
        <dbReference type="ARBA" id="ARBA00001946"/>
    </source>
</evidence>
<dbReference type="PANTHER" id="PTHR46663">
    <property type="entry name" value="DIGUANYLATE CYCLASE DGCT-RELATED"/>
    <property type="match status" value="1"/>
</dbReference>
<reference evidence="4 5" key="1">
    <citation type="journal article" date="2008" name="J. Bacteriol.">
        <title>Insights into plant cell wall degradation from the genome sequence of the soil bacterium Cellvibrio japonicus.</title>
        <authorList>
            <person name="Deboy R.T."/>
            <person name="Mongodin E.F."/>
            <person name="Fouts D.E."/>
            <person name="Tailford L.E."/>
            <person name="Khouri H."/>
            <person name="Emerson J.B."/>
            <person name="Mohamoud Y."/>
            <person name="Watkins K."/>
            <person name="Henrissat B."/>
            <person name="Gilbert H.J."/>
            <person name="Nelson K.E."/>
        </authorList>
    </citation>
    <scope>NUCLEOTIDE SEQUENCE [LARGE SCALE GENOMIC DNA]</scope>
    <source>
        <strain evidence="4 5">Ueda107</strain>
    </source>
</reference>
<dbReference type="SMART" id="SM00267">
    <property type="entry name" value="GGDEF"/>
    <property type="match status" value="1"/>
</dbReference>
<dbReference type="OrthoDB" id="5623169at2"/>
<dbReference type="STRING" id="498211.CJA_1203"/>
<dbReference type="AlphaFoldDB" id="B3PC90"/>